<feature type="active site" description="Proton donor" evidence="3">
    <location>
        <position position="296"/>
    </location>
</feature>
<keyword evidence="8" id="KW-1185">Reference proteome</keyword>
<evidence type="ECO:0000256" key="1">
    <source>
        <dbReference type="ARBA" id="ARBA00022801"/>
    </source>
</evidence>
<gene>
    <name evidence="7" type="ORF">GCM10025883_13860</name>
</gene>
<feature type="compositionally biased region" description="Polar residues" evidence="4">
    <location>
        <begin position="508"/>
        <end position="519"/>
    </location>
</feature>
<evidence type="ECO:0000313" key="7">
    <source>
        <dbReference type="EMBL" id="GMA39341.1"/>
    </source>
</evidence>
<dbReference type="SUPFAM" id="SSF51445">
    <property type="entry name" value="(Trans)glycosidases"/>
    <property type="match status" value="1"/>
</dbReference>
<dbReference type="Proteomes" id="UP001157126">
    <property type="component" value="Unassembled WGS sequence"/>
</dbReference>
<feature type="chain" id="PRO_5045670746" description="GH26 domain-containing protein" evidence="5">
    <location>
        <begin position="29"/>
        <end position="585"/>
    </location>
</feature>
<name>A0ABQ6INM0_9MICO</name>
<feature type="signal peptide" evidence="5">
    <location>
        <begin position="1"/>
        <end position="28"/>
    </location>
</feature>
<dbReference type="EMBL" id="BSUO01000001">
    <property type="protein sequence ID" value="GMA39341.1"/>
    <property type="molecule type" value="Genomic_DNA"/>
</dbReference>
<feature type="compositionally biased region" description="Low complexity" evidence="4">
    <location>
        <begin position="520"/>
        <end position="559"/>
    </location>
</feature>
<protein>
    <recommendedName>
        <fullName evidence="6">GH26 domain-containing protein</fullName>
    </recommendedName>
</protein>
<feature type="compositionally biased region" description="Pro residues" evidence="4">
    <location>
        <begin position="87"/>
        <end position="104"/>
    </location>
</feature>
<feature type="region of interest" description="Disordered" evidence="4">
    <location>
        <begin position="83"/>
        <end position="189"/>
    </location>
</feature>
<feature type="domain" description="GH26" evidence="6">
    <location>
        <begin position="149"/>
        <end position="467"/>
    </location>
</feature>
<reference evidence="8" key="1">
    <citation type="journal article" date="2019" name="Int. J. Syst. Evol. Microbiol.">
        <title>The Global Catalogue of Microorganisms (GCM) 10K type strain sequencing project: providing services to taxonomists for standard genome sequencing and annotation.</title>
        <authorList>
            <consortium name="The Broad Institute Genomics Platform"/>
            <consortium name="The Broad Institute Genome Sequencing Center for Infectious Disease"/>
            <person name="Wu L."/>
            <person name="Ma J."/>
        </authorList>
    </citation>
    <scope>NUCLEOTIDE SEQUENCE [LARGE SCALE GENOMIC DNA]</scope>
    <source>
        <strain evidence="8">NBRC 113072</strain>
    </source>
</reference>
<dbReference type="InterPro" id="IPR017853">
    <property type="entry name" value="GH"/>
</dbReference>
<comment type="similarity">
    <text evidence="3">Belongs to the glycosyl hydrolase 26 family.</text>
</comment>
<dbReference type="Gene3D" id="3.20.20.80">
    <property type="entry name" value="Glycosidases"/>
    <property type="match status" value="1"/>
</dbReference>
<feature type="region of interest" description="Disordered" evidence="4">
    <location>
        <begin position="478"/>
        <end position="585"/>
    </location>
</feature>
<feature type="active site" description="Nucleophile" evidence="3">
    <location>
        <position position="406"/>
    </location>
</feature>
<keyword evidence="5" id="KW-0732">Signal</keyword>
<dbReference type="PROSITE" id="PS51764">
    <property type="entry name" value="GH26"/>
    <property type="match status" value="1"/>
</dbReference>
<sequence length="585" mass="59326">MTPLARVVLASTTALALTLAGSHAPAQANPVDPTVQVVLPVVDGGITVVVAPGYPGAPGGPGVPGSAGPAAVPAPAPAPVVVQADPAPAPLPGSILPPSPPVTPSSPAAPSAAPAPAPAPAPSSGQPSTPVPVPSAVEASPSTSPSPASPTFDLPSARPTYASGAPTAASAQPGPATDPSPTAQRAPAARAGGPFAFGVFAHSTERTARFQEKVGRKVEVLGVFPARGSWESIMDTWWLDRAPEGFSGVLDVGVPLWQEDGDLDTAAAGGYDQQWETLGRTIHDRYPGSSVRIGWEFNLGGWKHHATPENVEQWKAAFRRASTALKRGGPSLLVTWNPNKGRGDSLPDASAAWPGDDVVDIVGLDAYDWWPAYSESTWPEHRDGDQGWSHWLEFARSHGKQFAVPEWGVAPGNDHGGGDNPYYIGVVMDFLAAEHAKDGIIHSAVYFDEPEAYIANSIGDGQVPLAGERLAAALTQLGEPRSGARTPVAAAGSASPPSGATPVAAPSNPAQAGSSPQPGETSPGAPASTPTPSESSSGATGQAPAPPDASARPSEPAARSDGEPPVENGADDAWRSSGGHGPVPR</sequence>
<organism evidence="7 8">
    <name type="scientific">Mobilicoccus caccae</name>
    <dbReference type="NCBI Taxonomy" id="1859295"/>
    <lineage>
        <taxon>Bacteria</taxon>
        <taxon>Bacillati</taxon>
        <taxon>Actinomycetota</taxon>
        <taxon>Actinomycetes</taxon>
        <taxon>Micrococcales</taxon>
        <taxon>Dermatophilaceae</taxon>
        <taxon>Mobilicoccus</taxon>
    </lineage>
</organism>
<feature type="compositionally biased region" description="Low complexity" evidence="4">
    <location>
        <begin position="122"/>
        <end position="151"/>
    </location>
</feature>
<keyword evidence="1 3" id="KW-0378">Hydrolase</keyword>
<evidence type="ECO:0000259" key="6">
    <source>
        <dbReference type="PROSITE" id="PS51764"/>
    </source>
</evidence>
<proteinExistence type="inferred from homology"/>
<evidence type="ECO:0000256" key="2">
    <source>
        <dbReference type="ARBA" id="ARBA00023295"/>
    </source>
</evidence>
<evidence type="ECO:0000256" key="4">
    <source>
        <dbReference type="SAM" id="MobiDB-lite"/>
    </source>
</evidence>
<dbReference type="RefSeq" id="WP_284303273.1">
    <property type="nucleotide sequence ID" value="NZ_BSUO01000001.1"/>
</dbReference>
<comment type="caution">
    <text evidence="7">The sequence shown here is derived from an EMBL/GenBank/DDBJ whole genome shotgun (WGS) entry which is preliminary data.</text>
</comment>
<keyword evidence="2 3" id="KW-0326">Glycosidase</keyword>
<dbReference type="InterPro" id="IPR022790">
    <property type="entry name" value="GH26_dom"/>
</dbReference>
<evidence type="ECO:0000256" key="3">
    <source>
        <dbReference type="PROSITE-ProRule" id="PRU01100"/>
    </source>
</evidence>
<evidence type="ECO:0000313" key="8">
    <source>
        <dbReference type="Proteomes" id="UP001157126"/>
    </source>
</evidence>
<evidence type="ECO:0000256" key="5">
    <source>
        <dbReference type="SAM" id="SignalP"/>
    </source>
</evidence>
<accession>A0ABQ6INM0</accession>
<feature type="compositionally biased region" description="Low complexity" evidence="4">
    <location>
        <begin position="486"/>
        <end position="507"/>
    </location>
</feature>